<comment type="caution">
    <text evidence="6">The sequence shown here is derived from an EMBL/GenBank/DDBJ whole genome shotgun (WGS) entry which is preliminary data.</text>
</comment>
<reference evidence="6 7" key="1">
    <citation type="submission" date="2020-02" db="EMBL/GenBank/DDBJ databases">
        <authorList>
            <person name="Li X.-J."/>
            <person name="Han X.-M."/>
        </authorList>
    </citation>
    <scope>NUCLEOTIDE SEQUENCE [LARGE SCALE GENOMIC DNA]</scope>
    <source>
        <strain evidence="6 7">CCTCC AB 2017055</strain>
    </source>
</reference>
<dbReference type="InterPro" id="IPR014756">
    <property type="entry name" value="Ig_E-set"/>
</dbReference>
<dbReference type="InterPro" id="IPR011837">
    <property type="entry name" value="Glycogen_debranch_GlgX"/>
</dbReference>
<evidence type="ECO:0000256" key="4">
    <source>
        <dbReference type="SAM" id="MobiDB-lite"/>
    </source>
</evidence>
<evidence type="ECO:0000313" key="6">
    <source>
        <dbReference type="EMBL" id="NEE00941.1"/>
    </source>
</evidence>
<dbReference type="InterPro" id="IPR044505">
    <property type="entry name" value="GlgX_Isoamylase_N_E_set"/>
</dbReference>
<dbReference type="SUPFAM" id="SSF51011">
    <property type="entry name" value="Glycosyl hydrolase domain"/>
    <property type="match status" value="1"/>
</dbReference>
<dbReference type="Gene3D" id="2.60.40.1180">
    <property type="entry name" value="Golgi alpha-mannosidase II"/>
    <property type="match status" value="1"/>
</dbReference>
<evidence type="ECO:0000256" key="2">
    <source>
        <dbReference type="ARBA" id="ARBA00022801"/>
    </source>
</evidence>
<dbReference type="NCBIfam" id="TIGR02100">
    <property type="entry name" value="glgX_debranch"/>
    <property type="match status" value="1"/>
</dbReference>
<dbReference type="SUPFAM" id="SSF81296">
    <property type="entry name" value="E set domains"/>
    <property type="match status" value="1"/>
</dbReference>
<dbReference type="CDD" id="cd02856">
    <property type="entry name" value="E_set_GDE_Isoamylase_N"/>
    <property type="match status" value="1"/>
</dbReference>
<dbReference type="Pfam" id="PF00128">
    <property type="entry name" value="Alpha-amylase"/>
    <property type="match status" value="1"/>
</dbReference>
<keyword evidence="2" id="KW-0378">Hydrolase</keyword>
<evidence type="ECO:0000256" key="1">
    <source>
        <dbReference type="ARBA" id="ARBA00008061"/>
    </source>
</evidence>
<dbReference type="CDD" id="cd11326">
    <property type="entry name" value="AmyAc_Glg_debranch"/>
    <property type="match status" value="1"/>
</dbReference>
<feature type="region of interest" description="Disordered" evidence="4">
    <location>
        <begin position="496"/>
        <end position="529"/>
    </location>
</feature>
<accession>A0A6L9S8B4</accession>
<comment type="similarity">
    <text evidence="1">Belongs to the glycosyl hydrolase 13 family.</text>
</comment>
<dbReference type="EMBL" id="JAAGOA010000007">
    <property type="protein sequence ID" value="NEE00941.1"/>
    <property type="molecule type" value="Genomic_DNA"/>
</dbReference>
<evidence type="ECO:0000259" key="5">
    <source>
        <dbReference type="SMART" id="SM00642"/>
    </source>
</evidence>
<evidence type="ECO:0000256" key="3">
    <source>
        <dbReference type="ARBA" id="ARBA00023295"/>
    </source>
</evidence>
<dbReference type="InterPro" id="IPR013780">
    <property type="entry name" value="Glyco_hydro_b"/>
</dbReference>
<dbReference type="GO" id="GO:0004135">
    <property type="term" value="F:amylo-alpha-1,6-glucosidase activity"/>
    <property type="evidence" value="ECO:0007669"/>
    <property type="project" value="InterPro"/>
</dbReference>
<dbReference type="Proteomes" id="UP000475214">
    <property type="component" value="Unassembled WGS sequence"/>
</dbReference>
<keyword evidence="7" id="KW-1185">Reference proteome</keyword>
<organism evidence="6 7">
    <name type="scientific">Phytoactinopolyspora halotolerans</name>
    <dbReference type="NCBI Taxonomy" id="1981512"/>
    <lineage>
        <taxon>Bacteria</taxon>
        <taxon>Bacillati</taxon>
        <taxon>Actinomycetota</taxon>
        <taxon>Actinomycetes</taxon>
        <taxon>Jiangellales</taxon>
        <taxon>Jiangellaceae</taxon>
        <taxon>Phytoactinopolyspora</taxon>
    </lineage>
</organism>
<keyword evidence="3" id="KW-0326">Glycosidase</keyword>
<dbReference type="Gene3D" id="2.60.40.10">
    <property type="entry name" value="Immunoglobulins"/>
    <property type="match status" value="1"/>
</dbReference>
<dbReference type="InterPro" id="IPR004193">
    <property type="entry name" value="Glyco_hydro_13_N"/>
</dbReference>
<feature type="domain" description="Glycosyl hydrolase family 13 catalytic" evidence="5">
    <location>
        <begin position="162"/>
        <end position="606"/>
    </location>
</feature>
<dbReference type="Pfam" id="PF02922">
    <property type="entry name" value="CBM_48"/>
    <property type="match status" value="1"/>
</dbReference>
<gene>
    <name evidence="6" type="primary">glgX</name>
    <name evidence="6" type="ORF">G1H10_12265</name>
</gene>
<dbReference type="SUPFAM" id="SSF51445">
    <property type="entry name" value="(Trans)glycosidases"/>
    <property type="match status" value="1"/>
</dbReference>
<dbReference type="SMART" id="SM00642">
    <property type="entry name" value="Aamy"/>
    <property type="match status" value="1"/>
</dbReference>
<evidence type="ECO:0000313" key="7">
    <source>
        <dbReference type="Proteomes" id="UP000475214"/>
    </source>
</evidence>
<sequence length="745" mass="83364">MAVQHRADRVAHWARRRCCWQNASVSEATTPRPMQTIPWPGHWNPLGATYRDGATNFALWAPDAEQVELCFFDDGDDETRVPLLNRTFDVWHGRFPNVGPGQRYGYRVHGPWAPAKGLRFNPAKLLMDPYAKAIDGDYIHVDPEGGPDDPDERDSAPFVPRSVVVGDDGFDWGGDAPPRVPWDNTVIYELHVRGYTMRHPDVPEEQRGTYAGLAHPAVLEHLTGLGVTAVELLPVHQFISESHLLTQGSANYWGYNTLGFFAPHADYSVSGTRGEQVTEFKSMVKAMHEVGLEVILDVVYNHTAEQGAGGPTLCFRGIDNWAYYLVDPDDPSRYLDYTGTGNTFNASHPHALRLVMDSLRYWVTEMHVDGFRFDLASALARSMHDVDMLGSFMTVIEQDPVLREVKLIAEPWDVGPGGYQVGEFPHLWTEWNDRFRGTVRDHWRGMAGGVHDLAFRLSGSSDLYADDGRRPFASINFVTAHDGFTLRDLVSYNEKHNDANGEENRDGTDDNRSWNHGVEGVEGDPDAGPVPASVTRLRHRQLRNFMTTLLLSTGVPMMTAGDEMGRTQFGNNNAYCQDNETTWVDWSLRDEFADVHGLVQRLLALRAEHPVFRQRRFFEGRPIEPGGRKDVGWFAPTGEEMDDADWHDENRCTLGMFLSGDGIRSRGEHGERIIDDSFLLWLHSGAEDIDVVLPGLPWASRYDVVVDTTDDGSGHDATTTAGTTTYPAGATVTLRSRSCLLLRAS</sequence>
<dbReference type="AlphaFoldDB" id="A0A6L9S8B4"/>
<dbReference type="PANTHER" id="PTHR43002">
    <property type="entry name" value="GLYCOGEN DEBRANCHING ENZYME"/>
    <property type="match status" value="1"/>
</dbReference>
<proteinExistence type="inferred from homology"/>
<protein>
    <submittedName>
        <fullName evidence="6">Glycogen debranching protein GlgX</fullName>
    </submittedName>
</protein>
<dbReference type="InterPro" id="IPR013783">
    <property type="entry name" value="Ig-like_fold"/>
</dbReference>
<dbReference type="InterPro" id="IPR006047">
    <property type="entry name" value="GH13_cat_dom"/>
</dbReference>
<dbReference type="GO" id="GO:0005980">
    <property type="term" value="P:glycogen catabolic process"/>
    <property type="evidence" value="ECO:0007669"/>
    <property type="project" value="InterPro"/>
</dbReference>
<dbReference type="Gene3D" id="3.20.20.80">
    <property type="entry name" value="Glycosidases"/>
    <property type="match status" value="1"/>
</dbReference>
<dbReference type="InterPro" id="IPR017853">
    <property type="entry name" value="GH"/>
</dbReference>
<feature type="compositionally biased region" description="Basic and acidic residues" evidence="4">
    <location>
        <begin position="496"/>
        <end position="513"/>
    </location>
</feature>
<name>A0A6L9S8B4_9ACTN</name>